<evidence type="ECO:0000313" key="2">
    <source>
        <dbReference type="EMBL" id="PIL97572.1"/>
    </source>
</evidence>
<gene>
    <name evidence="2" type="ORF">TGCOUG_395120</name>
</gene>
<accession>A0A2G8XRD0</accession>
<dbReference type="AlphaFoldDB" id="A0A2G8XRD0"/>
<dbReference type="VEuPathDB" id="ToxoDB:TGCOUG_395120"/>
<feature type="compositionally biased region" description="Basic and acidic residues" evidence="1">
    <location>
        <begin position="58"/>
        <end position="75"/>
    </location>
</feature>
<feature type="compositionally biased region" description="Basic and acidic residues" evidence="1">
    <location>
        <begin position="138"/>
        <end position="151"/>
    </location>
</feature>
<feature type="compositionally biased region" description="Basic and acidic residues" evidence="1">
    <location>
        <begin position="159"/>
        <end position="179"/>
    </location>
</feature>
<reference evidence="2 3" key="1">
    <citation type="journal article" date="2016" name="Nat. Commun.">
        <title>Local admixture of amplified and diversified secreted pathogenesis determinants shapes mosaic Toxoplasma gondii genomes.</title>
        <authorList>
            <person name="Lorenzi H."/>
            <person name="Khan A."/>
            <person name="Behnke M.S."/>
            <person name="Namasivayam S."/>
            <person name="Swapna L.S."/>
            <person name="Hadjithomas M."/>
            <person name="Karamycheva S."/>
            <person name="Pinney D."/>
            <person name="Brunk B.P."/>
            <person name="Ajioka J.W."/>
            <person name="Ajzenberg D."/>
            <person name="Boothroyd J.C."/>
            <person name="Boyle J.P."/>
            <person name="Darde M.L."/>
            <person name="Diaz-Miranda M.A."/>
            <person name="Dubey J.P."/>
            <person name="Fritz H.M."/>
            <person name="Gennari S.M."/>
            <person name="Gregory B.D."/>
            <person name="Kim K."/>
            <person name="Saeij J.P."/>
            <person name="Su C."/>
            <person name="White M.W."/>
            <person name="Zhu X.Q."/>
            <person name="Howe D.K."/>
            <person name="Rosenthal B.M."/>
            <person name="Grigg M.E."/>
            <person name="Parkinson J."/>
            <person name="Liu L."/>
            <person name="Kissinger J.C."/>
            <person name="Roos D.S."/>
            <person name="Sibley L.D."/>
        </authorList>
    </citation>
    <scope>NUCLEOTIDE SEQUENCE [LARGE SCALE GENOMIC DNA]</scope>
    <source>
        <strain evidence="2 3">COUG</strain>
    </source>
</reference>
<evidence type="ECO:0000256" key="1">
    <source>
        <dbReference type="SAM" id="MobiDB-lite"/>
    </source>
</evidence>
<organism evidence="2 3">
    <name type="scientific">Toxoplasma gondii COUG</name>
    <dbReference type="NCBI Taxonomy" id="1074873"/>
    <lineage>
        <taxon>Eukaryota</taxon>
        <taxon>Sar</taxon>
        <taxon>Alveolata</taxon>
        <taxon>Apicomplexa</taxon>
        <taxon>Conoidasida</taxon>
        <taxon>Coccidia</taxon>
        <taxon>Eucoccidiorida</taxon>
        <taxon>Eimeriorina</taxon>
        <taxon>Sarcocystidae</taxon>
        <taxon>Toxoplasma</taxon>
    </lineage>
</organism>
<sequence>MPREFVSEGEALPPAVEPAGAGGNCNLATEISSFGGRRRSKSASTNKGKALSACSRSLHRDISTQEEKKRREDTRASNAAERSFLPGDKLSTQHTCGNELQPRPEAARRSTQTQKQVAAKGTEGATPGSQQGRGQKGRAQDGDQSRSSGKDKWRRSKKPKDEASLRGEEKDTRKLPEKEEDKEDEEGDARAGQGKAERMSRCFPAKERAARAETKVTQSWQSEQGDSLPSTPPLLACKETKPEAALRTGARRRTPTGDKLRRHLLSRVTSRESSFCLSRVVS</sequence>
<feature type="compositionally biased region" description="Basic and acidic residues" evidence="1">
    <location>
        <begin position="195"/>
        <end position="214"/>
    </location>
</feature>
<dbReference type="Proteomes" id="UP000236343">
    <property type="component" value="Unassembled WGS sequence"/>
</dbReference>
<comment type="caution">
    <text evidence="2">The sequence shown here is derived from an EMBL/GenBank/DDBJ whole genome shotgun (WGS) entry which is preliminary data.</text>
</comment>
<protein>
    <submittedName>
        <fullName evidence="2">Uncharacterized protein</fullName>
    </submittedName>
</protein>
<feature type="region of interest" description="Disordered" evidence="1">
    <location>
        <begin position="1"/>
        <end position="235"/>
    </location>
</feature>
<feature type="compositionally biased region" description="Polar residues" evidence="1">
    <location>
        <begin position="215"/>
        <end position="229"/>
    </location>
</feature>
<proteinExistence type="predicted"/>
<evidence type="ECO:0000313" key="3">
    <source>
        <dbReference type="Proteomes" id="UP000236343"/>
    </source>
</evidence>
<dbReference type="EMBL" id="AGQR02003106">
    <property type="protein sequence ID" value="PIL97572.1"/>
    <property type="molecule type" value="Genomic_DNA"/>
</dbReference>
<name>A0A2G8XRD0_TOXGO</name>